<accession>A0AAE0FIF1</accession>
<keyword evidence="2" id="KW-1185">Reference proteome</keyword>
<protein>
    <submittedName>
        <fullName evidence="1">Uncharacterized protein</fullName>
    </submittedName>
</protein>
<dbReference type="AlphaFoldDB" id="A0AAE0FIF1"/>
<dbReference type="Proteomes" id="UP001190700">
    <property type="component" value="Unassembled WGS sequence"/>
</dbReference>
<proteinExistence type="predicted"/>
<gene>
    <name evidence="1" type="ORF">CYMTET_30690</name>
</gene>
<evidence type="ECO:0000313" key="1">
    <source>
        <dbReference type="EMBL" id="KAK3260349.1"/>
    </source>
</evidence>
<dbReference type="EMBL" id="LGRX02017827">
    <property type="protein sequence ID" value="KAK3260349.1"/>
    <property type="molecule type" value="Genomic_DNA"/>
</dbReference>
<reference evidence="1 2" key="1">
    <citation type="journal article" date="2015" name="Genome Biol. Evol.">
        <title>Comparative Genomics of a Bacterivorous Green Alga Reveals Evolutionary Causalities and Consequences of Phago-Mixotrophic Mode of Nutrition.</title>
        <authorList>
            <person name="Burns J.A."/>
            <person name="Paasch A."/>
            <person name="Narechania A."/>
            <person name="Kim E."/>
        </authorList>
    </citation>
    <scope>NUCLEOTIDE SEQUENCE [LARGE SCALE GENOMIC DNA]</scope>
    <source>
        <strain evidence="1 2">PLY_AMNH</strain>
    </source>
</reference>
<comment type="caution">
    <text evidence="1">The sequence shown here is derived from an EMBL/GenBank/DDBJ whole genome shotgun (WGS) entry which is preliminary data.</text>
</comment>
<evidence type="ECO:0000313" key="2">
    <source>
        <dbReference type="Proteomes" id="UP001190700"/>
    </source>
</evidence>
<organism evidence="1 2">
    <name type="scientific">Cymbomonas tetramitiformis</name>
    <dbReference type="NCBI Taxonomy" id="36881"/>
    <lineage>
        <taxon>Eukaryota</taxon>
        <taxon>Viridiplantae</taxon>
        <taxon>Chlorophyta</taxon>
        <taxon>Pyramimonadophyceae</taxon>
        <taxon>Pyramimonadales</taxon>
        <taxon>Pyramimonadaceae</taxon>
        <taxon>Cymbomonas</taxon>
    </lineage>
</organism>
<sequence length="123" mass="12668">MIAVLVQHRGAGPEHRDCTGAESPLAVVLAGWAIAIAGAGFHRYAVVVAGLNMAAFDCGPETHRLAVLVAIRLPPDGGGGYSALPEDPASDADDIIEQEPDTSFIPLTSSGALQIAEDLEPAR</sequence>
<name>A0AAE0FIF1_9CHLO</name>